<evidence type="ECO:0000313" key="4">
    <source>
        <dbReference type="EMBL" id="KAG7371688.1"/>
    </source>
</evidence>
<sequence>MFKRPAPVVNKSLDEEHQNSRIVRDLEAPFLERSSSTMGSTGSIASNKDDDDDNDEDASSNNNTTVIHARCNVLSKSYFFGIMVGIFLQAVSFYASNFIKSAYIHNVVAAFVLYVFTKYWMPIALLFPAVVVALRSRSLPGHLRLESFFESLRFQFGLFFGSLLLLSLVNFYALANTAPLPLLMAYYAVCSVVSFVALCLLQIFINEVCANISSIEVIINYEDTGAGSNKKSTSDDA</sequence>
<name>A0A9K3M139_9STRA</name>
<dbReference type="OrthoDB" id="53378at2759"/>
<reference evidence="4" key="2">
    <citation type="submission" date="2021-04" db="EMBL/GenBank/DDBJ databases">
        <authorList>
            <person name="Podell S."/>
        </authorList>
    </citation>
    <scope>NUCLEOTIDE SEQUENCE</scope>
    <source>
        <strain evidence="4">Hildebrandi</strain>
    </source>
</reference>
<keyword evidence="2" id="KW-1133">Transmembrane helix</keyword>
<accession>A0A9K3M139</accession>
<organism evidence="4 5">
    <name type="scientific">Nitzschia inconspicua</name>
    <dbReference type="NCBI Taxonomy" id="303405"/>
    <lineage>
        <taxon>Eukaryota</taxon>
        <taxon>Sar</taxon>
        <taxon>Stramenopiles</taxon>
        <taxon>Ochrophyta</taxon>
        <taxon>Bacillariophyta</taxon>
        <taxon>Bacillariophyceae</taxon>
        <taxon>Bacillariophycidae</taxon>
        <taxon>Bacillariales</taxon>
        <taxon>Bacillariaceae</taxon>
        <taxon>Nitzschia</taxon>
    </lineage>
</organism>
<feature type="transmembrane region" description="Helical" evidence="2">
    <location>
        <begin position="185"/>
        <end position="205"/>
    </location>
</feature>
<evidence type="ECO:0000313" key="5">
    <source>
        <dbReference type="Proteomes" id="UP000693970"/>
    </source>
</evidence>
<reference evidence="4" key="1">
    <citation type="journal article" date="2021" name="Sci. Rep.">
        <title>Diploid genomic architecture of Nitzschia inconspicua, an elite biomass production diatom.</title>
        <authorList>
            <person name="Oliver A."/>
            <person name="Podell S."/>
            <person name="Pinowska A."/>
            <person name="Traller J.C."/>
            <person name="Smith S.R."/>
            <person name="McClure R."/>
            <person name="Beliaev A."/>
            <person name="Bohutskyi P."/>
            <person name="Hill E.A."/>
            <person name="Rabines A."/>
            <person name="Zheng H."/>
            <person name="Allen L.Z."/>
            <person name="Kuo A."/>
            <person name="Grigoriev I.V."/>
            <person name="Allen A.E."/>
            <person name="Hazlebeck D."/>
            <person name="Allen E.E."/>
        </authorList>
    </citation>
    <scope>NUCLEOTIDE SEQUENCE</scope>
    <source>
        <strain evidence="4">Hildebrandi</strain>
    </source>
</reference>
<feature type="transmembrane region" description="Helical" evidence="2">
    <location>
        <begin position="111"/>
        <end position="134"/>
    </location>
</feature>
<keyword evidence="2" id="KW-0812">Transmembrane</keyword>
<keyword evidence="5" id="KW-1185">Reference proteome</keyword>
<feature type="region of interest" description="Disordered" evidence="1">
    <location>
        <begin position="25"/>
        <end position="61"/>
    </location>
</feature>
<evidence type="ECO:0000256" key="1">
    <source>
        <dbReference type="SAM" id="MobiDB-lite"/>
    </source>
</evidence>
<dbReference type="Proteomes" id="UP000693970">
    <property type="component" value="Unassembled WGS sequence"/>
</dbReference>
<evidence type="ECO:0000256" key="2">
    <source>
        <dbReference type="SAM" id="Phobius"/>
    </source>
</evidence>
<dbReference type="EMBL" id="JAGRRH010000003">
    <property type="protein sequence ID" value="KAG7371688.1"/>
    <property type="molecule type" value="Genomic_DNA"/>
</dbReference>
<gene>
    <name evidence="4" type="ORF">IV203_017829</name>
    <name evidence="3" type="ORF">IV203_020530</name>
</gene>
<feature type="compositionally biased region" description="Acidic residues" evidence="1">
    <location>
        <begin position="49"/>
        <end position="58"/>
    </location>
</feature>
<comment type="caution">
    <text evidence="4">The sequence shown here is derived from an EMBL/GenBank/DDBJ whole genome shotgun (WGS) entry which is preliminary data.</text>
</comment>
<protein>
    <recommendedName>
        <fullName evidence="6">Transmembrane protein</fullName>
    </recommendedName>
</protein>
<dbReference type="AlphaFoldDB" id="A0A9K3M139"/>
<evidence type="ECO:0008006" key="6">
    <source>
        <dbReference type="Google" id="ProtNLM"/>
    </source>
</evidence>
<proteinExistence type="predicted"/>
<feature type="transmembrane region" description="Helical" evidence="2">
    <location>
        <begin position="154"/>
        <end position="173"/>
    </location>
</feature>
<dbReference type="EMBL" id="JAGRRH010000024">
    <property type="protein sequence ID" value="KAG7342587.1"/>
    <property type="molecule type" value="Genomic_DNA"/>
</dbReference>
<feature type="transmembrane region" description="Helical" evidence="2">
    <location>
        <begin position="78"/>
        <end position="99"/>
    </location>
</feature>
<keyword evidence="2" id="KW-0472">Membrane</keyword>
<evidence type="ECO:0000313" key="3">
    <source>
        <dbReference type="EMBL" id="KAG7342587.1"/>
    </source>
</evidence>
<feature type="compositionally biased region" description="Polar residues" evidence="1">
    <location>
        <begin position="33"/>
        <end position="45"/>
    </location>
</feature>